<dbReference type="SUPFAM" id="SSF54427">
    <property type="entry name" value="NTF2-like"/>
    <property type="match status" value="1"/>
</dbReference>
<dbReference type="InterPro" id="IPR011944">
    <property type="entry name" value="Steroid_delta5-4_isomerase"/>
</dbReference>
<dbReference type="EMBL" id="MASU01000005">
    <property type="protein sequence ID" value="PXY35444.1"/>
    <property type="molecule type" value="Genomic_DNA"/>
</dbReference>
<reference evidence="2 3" key="1">
    <citation type="submission" date="2016-07" db="EMBL/GenBank/DDBJ databases">
        <title>Draft genome sequence of Prauserella sp. YIM 121212, isolated from alkaline soil.</title>
        <authorList>
            <person name="Ruckert C."/>
            <person name="Albersmeier A."/>
            <person name="Jiang C.-L."/>
            <person name="Jiang Y."/>
            <person name="Kalinowski J."/>
            <person name="Schneider O."/>
            <person name="Winkler A."/>
            <person name="Zotchev S.B."/>
        </authorList>
    </citation>
    <scope>NUCLEOTIDE SEQUENCE [LARGE SCALE GENOMIC DNA]</scope>
    <source>
        <strain evidence="2 3">YIM 121212</strain>
    </source>
</reference>
<dbReference type="AlphaFoldDB" id="A0A318LQ05"/>
<sequence length="134" mass="15029">MPEPGEHERVRSVLHTYARAVDSGDLERLASLVTDDVELRRVDGPHEGREAFLAVYRDFFASPVEWCKHLVTNVDVVVDGGRAYVTAYFQAVMTSPDGAWAVYGEYADELVAVDGTWLFHRKTIDVQRKLAFAG</sequence>
<keyword evidence="3" id="KW-1185">Reference proteome</keyword>
<evidence type="ECO:0000259" key="1">
    <source>
        <dbReference type="Pfam" id="PF13577"/>
    </source>
</evidence>
<name>A0A318LQ05_9PSEU</name>
<evidence type="ECO:0000313" key="2">
    <source>
        <dbReference type="EMBL" id="PXY35444.1"/>
    </source>
</evidence>
<dbReference type="Pfam" id="PF13577">
    <property type="entry name" value="SnoaL_4"/>
    <property type="match status" value="1"/>
</dbReference>
<dbReference type="InterPro" id="IPR032710">
    <property type="entry name" value="NTF2-like_dom_sf"/>
</dbReference>
<dbReference type="RefSeq" id="WP_110335436.1">
    <property type="nucleotide sequence ID" value="NZ_MASU01000005.1"/>
</dbReference>
<comment type="caution">
    <text evidence="2">The sequence shown here is derived from an EMBL/GenBank/DDBJ whole genome shotgun (WGS) entry which is preliminary data.</text>
</comment>
<protein>
    <recommendedName>
        <fullName evidence="1">SnoaL-like domain-containing protein</fullName>
    </recommendedName>
</protein>
<dbReference type="InterPro" id="IPR037401">
    <property type="entry name" value="SnoaL-like"/>
</dbReference>
<evidence type="ECO:0000313" key="3">
    <source>
        <dbReference type="Proteomes" id="UP000247892"/>
    </source>
</evidence>
<gene>
    <name evidence="2" type="ORF">BA062_07885</name>
</gene>
<proteinExistence type="predicted"/>
<feature type="domain" description="SnoaL-like" evidence="1">
    <location>
        <begin position="8"/>
        <end position="121"/>
    </location>
</feature>
<dbReference type="Gene3D" id="3.10.450.50">
    <property type="match status" value="1"/>
</dbReference>
<dbReference type="OrthoDB" id="1492465at2"/>
<dbReference type="NCBIfam" id="TIGR02246">
    <property type="entry name" value="SgcJ/EcaC family oxidoreductase"/>
    <property type="match status" value="1"/>
</dbReference>
<organism evidence="2 3">
    <name type="scientific">Prauserella flavalba</name>
    <dbReference type="NCBI Taxonomy" id="1477506"/>
    <lineage>
        <taxon>Bacteria</taxon>
        <taxon>Bacillati</taxon>
        <taxon>Actinomycetota</taxon>
        <taxon>Actinomycetes</taxon>
        <taxon>Pseudonocardiales</taxon>
        <taxon>Pseudonocardiaceae</taxon>
        <taxon>Prauserella</taxon>
    </lineage>
</organism>
<dbReference type="Proteomes" id="UP000247892">
    <property type="component" value="Unassembled WGS sequence"/>
</dbReference>
<dbReference type="CDD" id="cd00531">
    <property type="entry name" value="NTF2_like"/>
    <property type="match status" value="1"/>
</dbReference>
<accession>A0A318LQ05</accession>